<evidence type="ECO:0000313" key="4">
    <source>
        <dbReference type="Proteomes" id="UP000325315"/>
    </source>
</evidence>
<dbReference type="SUPFAM" id="SSF56672">
    <property type="entry name" value="DNA/RNA polymerases"/>
    <property type="match status" value="1"/>
</dbReference>
<evidence type="ECO:0000256" key="1">
    <source>
        <dbReference type="ARBA" id="ARBA00023268"/>
    </source>
</evidence>
<dbReference type="InterPro" id="IPR043502">
    <property type="entry name" value="DNA/RNA_pol_sf"/>
</dbReference>
<accession>A0A5B6X053</accession>
<dbReference type="Gene3D" id="3.30.70.270">
    <property type="match status" value="2"/>
</dbReference>
<evidence type="ECO:0000259" key="2">
    <source>
        <dbReference type="Pfam" id="PF17919"/>
    </source>
</evidence>
<sequence length="182" mass="20515">MSFSLTNALSTFQGLMNDFYLGCSFLTHIEWVIQCLQAHQLMAKKAKCLFGQESMGHLGHIISAQGVAVDLEKNHEVRSSLGLTGYYHNFLRHYATVFGPLSDLLKKDNFHRNSQAVTAFTQLQKLLTFTPVLQLSNFTKPFVLNTNASRVGIDVVLSQNHHLIAYFSQNLNSQMEVVSTYQ</sequence>
<gene>
    <name evidence="3" type="ORF">EPI10_031367</name>
</gene>
<name>A0A5B6X053_9ROSI</name>
<dbReference type="PANTHER" id="PTHR37984">
    <property type="entry name" value="PROTEIN CBG26694"/>
    <property type="match status" value="1"/>
</dbReference>
<dbReference type="InterPro" id="IPR050951">
    <property type="entry name" value="Retrovirus_Pol_polyprotein"/>
</dbReference>
<evidence type="ECO:0000313" key="3">
    <source>
        <dbReference type="EMBL" id="KAA3487550.1"/>
    </source>
</evidence>
<keyword evidence="4" id="KW-1185">Reference proteome</keyword>
<dbReference type="OrthoDB" id="1909920at2759"/>
<feature type="domain" description="Reverse transcriptase/retrotransposon-derived protein RNase H-like" evidence="2">
    <location>
        <begin position="115"/>
        <end position="180"/>
    </location>
</feature>
<organism evidence="3 4">
    <name type="scientific">Gossypium australe</name>
    <dbReference type="NCBI Taxonomy" id="47621"/>
    <lineage>
        <taxon>Eukaryota</taxon>
        <taxon>Viridiplantae</taxon>
        <taxon>Streptophyta</taxon>
        <taxon>Embryophyta</taxon>
        <taxon>Tracheophyta</taxon>
        <taxon>Spermatophyta</taxon>
        <taxon>Magnoliopsida</taxon>
        <taxon>eudicotyledons</taxon>
        <taxon>Gunneridae</taxon>
        <taxon>Pentapetalae</taxon>
        <taxon>rosids</taxon>
        <taxon>malvids</taxon>
        <taxon>Malvales</taxon>
        <taxon>Malvaceae</taxon>
        <taxon>Malvoideae</taxon>
        <taxon>Gossypium</taxon>
    </lineage>
</organism>
<dbReference type="Proteomes" id="UP000325315">
    <property type="component" value="Unassembled WGS sequence"/>
</dbReference>
<dbReference type="Pfam" id="PF17919">
    <property type="entry name" value="RT_RNaseH_2"/>
    <property type="match status" value="1"/>
</dbReference>
<protein>
    <submittedName>
        <fullName evidence="3">Retrovirus-related Pol polyprotein from transposon 297 family</fullName>
    </submittedName>
</protein>
<dbReference type="GO" id="GO:0003824">
    <property type="term" value="F:catalytic activity"/>
    <property type="evidence" value="ECO:0007669"/>
    <property type="project" value="UniProtKB-KW"/>
</dbReference>
<dbReference type="InterPro" id="IPR043128">
    <property type="entry name" value="Rev_trsase/Diguanyl_cyclase"/>
</dbReference>
<comment type="caution">
    <text evidence="3">The sequence shown here is derived from an EMBL/GenBank/DDBJ whole genome shotgun (WGS) entry which is preliminary data.</text>
</comment>
<dbReference type="InterPro" id="IPR041577">
    <property type="entry name" value="RT_RNaseH_2"/>
</dbReference>
<dbReference type="EMBL" id="SMMG02000001">
    <property type="protein sequence ID" value="KAA3487550.1"/>
    <property type="molecule type" value="Genomic_DNA"/>
</dbReference>
<keyword evidence="1" id="KW-0511">Multifunctional enzyme</keyword>
<dbReference type="PANTHER" id="PTHR37984:SF5">
    <property type="entry name" value="PROTEIN NYNRIN-LIKE"/>
    <property type="match status" value="1"/>
</dbReference>
<proteinExistence type="predicted"/>
<dbReference type="AlphaFoldDB" id="A0A5B6X053"/>
<reference evidence="4" key="1">
    <citation type="journal article" date="2019" name="Plant Biotechnol. J.">
        <title>Genome sequencing of the Australian wild diploid species Gossypium australe highlights disease resistance and delayed gland morphogenesis.</title>
        <authorList>
            <person name="Cai Y."/>
            <person name="Cai X."/>
            <person name="Wang Q."/>
            <person name="Wang P."/>
            <person name="Zhang Y."/>
            <person name="Cai C."/>
            <person name="Xu Y."/>
            <person name="Wang K."/>
            <person name="Zhou Z."/>
            <person name="Wang C."/>
            <person name="Geng S."/>
            <person name="Li B."/>
            <person name="Dong Q."/>
            <person name="Hou Y."/>
            <person name="Wang H."/>
            <person name="Ai P."/>
            <person name="Liu Z."/>
            <person name="Yi F."/>
            <person name="Sun M."/>
            <person name="An G."/>
            <person name="Cheng J."/>
            <person name="Zhang Y."/>
            <person name="Shi Q."/>
            <person name="Xie Y."/>
            <person name="Shi X."/>
            <person name="Chang Y."/>
            <person name="Huang F."/>
            <person name="Chen Y."/>
            <person name="Hong S."/>
            <person name="Mi L."/>
            <person name="Sun Q."/>
            <person name="Zhang L."/>
            <person name="Zhou B."/>
            <person name="Peng R."/>
            <person name="Zhang X."/>
            <person name="Liu F."/>
        </authorList>
    </citation>
    <scope>NUCLEOTIDE SEQUENCE [LARGE SCALE GENOMIC DNA]</scope>
    <source>
        <strain evidence="4">cv. PA1801</strain>
    </source>
</reference>